<dbReference type="Proteomes" id="UP000694864">
    <property type="component" value="Chromosome 18"/>
</dbReference>
<reference evidence="2" key="1">
    <citation type="journal article" date="2014" name="Nat. Commun.">
        <title>The emerging biofuel crop Camelina sativa retains a highly undifferentiated hexaploid genome structure.</title>
        <authorList>
            <person name="Kagale S."/>
            <person name="Koh C."/>
            <person name="Nixon J."/>
            <person name="Bollina V."/>
            <person name="Clarke W.E."/>
            <person name="Tuteja R."/>
            <person name="Spillane C."/>
            <person name="Robinson S.J."/>
            <person name="Links M.G."/>
            <person name="Clarke C."/>
            <person name="Higgins E.E."/>
            <person name="Huebert T."/>
            <person name="Sharpe A.G."/>
            <person name="Parkin I.A."/>
        </authorList>
    </citation>
    <scope>NUCLEOTIDE SEQUENCE [LARGE SCALE GENOMIC DNA]</scope>
    <source>
        <strain evidence="2">cv. DH55</strain>
    </source>
</reference>
<protein>
    <submittedName>
        <fullName evidence="3">Uncharacterized protein LOC104760475</fullName>
    </submittedName>
</protein>
<dbReference type="GeneID" id="104760475"/>
<accession>A0ABM0X728</accession>
<sequence length="143" mass="15877">MSLRTKRKRLKLTSVRETQRKMGKKCSTLLPQVLVLLLLLCVFPASFSVRGSVHQMGKTEPTNEISPERVLYQSTKPATFKVKIRGFEEKGQEQTQSRNSKTSSRSVEKTHQSEGRRLMGIYIPNAGIRAGSSKSGRGGGSNP</sequence>
<evidence type="ECO:0000313" key="3">
    <source>
        <dbReference type="RefSeq" id="XP_010481696.1"/>
    </source>
</evidence>
<gene>
    <name evidence="3" type="primary">LOC104760475</name>
</gene>
<feature type="compositionally biased region" description="Low complexity" evidence="1">
    <location>
        <begin position="126"/>
        <end position="135"/>
    </location>
</feature>
<organism evidence="2 3">
    <name type="scientific">Camelina sativa</name>
    <name type="common">False flax</name>
    <name type="synonym">Myagrum sativum</name>
    <dbReference type="NCBI Taxonomy" id="90675"/>
    <lineage>
        <taxon>Eukaryota</taxon>
        <taxon>Viridiplantae</taxon>
        <taxon>Streptophyta</taxon>
        <taxon>Embryophyta</taxon>
        <taxon>Tracheophyta</taxon>
        <taxon>Spermatophyta</taxon>
        <taxon>Magnoliopsida</taxon>
        <taxon>eudicotyledons</taxon>
        <taxon>Gunneridae</taxon>
        <taxon>Pentapetalae</taxon>
        <taxon>rosids</taxon>
        <taxon>malvids</taxon>
        <taxon>Brassicales</taxon>
        <taxon>Brassicaceae</taxon>
        <taxon>Camelineae</taxon>
        <taxon>Camelina</taxon>
    </lineage>
</organism>
<reference evidence="3" key="2">
    <citation type="submission" date="2025-08" db="UniProtKB">
        <authorList>
            <consortium name="RefSeq"/>
        </authorList>
    </citation>
    <scope>IDENTIFICATION</scope>
    <source>
        <tissue evidence="3">Leaf</tissue>
    </source>
</reference>
<dbReference type="RefSeq" id="XP_010481696.1">
    <property type="nucleotide sequence ID" value="XM_010483394.1"/>
</dbReference>
<feature type="compositionally biased region" description="Basic and acidic residues" evidence="1">
    <location>
        <begin position="106"/>
        <end position="117"/>
    </location>
</feature>
<evidence type="ECO:0000256" key="1">
    <source>
        <dbReference type="SAM" id="MobiDB-lite"/>
    </source>
</evidence>
<keyword evidence="2" id="KW-1185">Reference proteome</keyword>
<feature type="region of interest" description="Disordered" evidence="1">
    <location>
        <begin position="86"/>
        <end position="143"/>
    </location>
</feature>
<name>A0ABM0X728_CAMSA</name>
<proteinExistence type="predicted"/>
<evidence type="ECO:0000313" key="2">
    <source>
        <dbReference type="Proteomes" id="UP000694864"/>
    </source>
</evidence>
<feature type="compositionally biased region" description="Polar residues" evidence="1">
    <location>
        <begin position="93"/>
        <end position="105"/>
    </location>
</feature>